<evidence type="ECO:0000313" key="4">
    <source>
        <dbReference type="Proteomes" id="UP000070412"/>
    </source>
</evidence>
<dbReference type="EMBL" id="WVUK01000049">
    <property type="protein sequence ID" value="KAF7495272.1"/>
    <property type="molecule type" value="Genomic_DNA"/>
</dbReference>
<feature type="compositionally biased region" description="Acidic residues" evidence="1">
    <location>
        <begin position="406"/>
        <end position="418"/>
    </location>
</feature>
<sequence length="481" mass="54149">MESRYYGGHETMPVLLHPIPYQSSSLSSSSSASSSSTSAIGISKKIASSYGFNVPCSLEDHSETHPIYVLPPKNFQPIVYHDRNLMNNLYKTVPLVYGHYQLSPFRQYQKKIPSILIELKPTETTSSISAPTASSLEEEDSLTKKTTPMISTKKKITDSNEITKKLFDIKNDYFHMEDDSVYQTGIKSDEKQEELKSSMPLKDKHKITLVPVNDTDFDSPPIFEASGDGNSFQNQIKDDRDYIKIVSDIRNRKSFPALTSDSISINPYSDPLMMMSLENEQAISGPKSSIQLVNQKKKMKTLPLEEINQPNQSRFRQPYRTKLPVGLTSFFLGGTRGVSGRHWGMPANLVKRLEFMPNMKSDDIGYHPDDQSDTDFDANDRNSQSILNKDENDGEIDDSNASASVYDDDDDAAAEEEITISANPNTQAREREDSVEKRDNQKTSESNLIKNFLTEDDRLETSSKSSEDEIVIPYTSQPKPI</sequence>
<feature type="region of interest" description="Disordered" evidence="1">
    <location>
        <begin position="361"/>
        <end position="481"/>
    </location>
</feature>
<accession>A0A834RER3</accession>
<protein>
    <submittedName>
        <fullName evidence="2 3">Uncharacterized protein</fullName>
    </submittedName>
</protein>
<evidence type="ECO:0000313" key="3">
    <source>
        <dbReference type="EnsemblMetazoa" id="KAF7495272.1"/>
    </source>
</evidence>
<name>A0A834RER3_SARSC</name>
<organism evidence="2">
    <name type="scientific">Sarcoptes scabiei</name>
    <name type="common">Itch mite</name>
    <name type="synonym">Acarus scabiei</name>
    <dbReference type="NCBI Taxonomy" id="52283"/>
    <lineage>
        <taxon>Eukaryota</taxon>
        <taxon>Metazoa</taxon>
        <taxon>Ecdysozoa</taxon>
        <taxon>Arthropoda</taxon>
        <taxon>Chelicerata</taxon>
        <taxon>Arachnida</taxon>
        <taxon>Acari</taxon>
        <taxon>Acariformes</taxon>
        <taxon>Sarcoptiformes</taxon>
        <taxon>Astigmata</taxon>
        <taxon>Psoroptidia</taxon>
        <taxon>Sarcoptoidea</taxon>
        <taxon>Sarcoptidae</taxon>
        <taxon>Sarcoptinae</taxon>
        <taxon>Sarcoptes</taxon>
    </lineage>
</organism>
<reference evidence="3" key="3">
    <citation type="submission" date="2022-06" db="UniProtKB">
        <authorList>
            <consortium name="EnsemblMetazoa"/>
        </authorList>
    </citation>
    <scope>IDENTIFICATION</scope>
</reference>
<evidence type="ECO:0000313" key="2">
    <source>
        <dbReference type="EMBL" id="KAF7495272.1"/>
    </source>
</evidence>
<dbReference type="EnsemblMetazoa" id="SSS_2980s_mrna">
    <property type="protein sequence ID" value="KAF7495272.1"/>
    <property type="gene ID" value="SSS_2980"/>
</dbReference>
<feature type="compositionally biased region" description="Basic and acidic residues" evidence="1">
    <location>
        <begin position="428"/>
        <end position="442"/>
    </location>
</feature>
<dbReference type="Proteomes" id="UP000070412">
    <property type="component" value="Unassembled WGS sequence"/>
</dbReference>
<reference evidence="4" key="1">
    <citation type="journal article" date="2020" name="PLoS Negl. Trop. Dis.">
        <title>High-quality nuclear genome for Sarcoptes scabiei-A critical resource for a neglected parasite.</title>
        <authorList>
            <person name="Korhonen P.K."/>
            <person name="Gasser R.B."/>
            <person name="Ma G."/>
            <person name="Wang T."/>
            <person name="Stroehlein A.J."/>
            <person name="Young N.D."/>
            <person name="Ang C.S."/>
            <person name="Fernando D.D."/>
            <person name="Lu H.C."/>
            <person name="Taylor S."/>
            <person name="Reynolds S.L."/>
            <person name="Mofiz E."/>
            <person name="Najaraj S.H."/>
            <person name="Gowda H."/>
            <person name="Madugundu A."/>
            <person name="Renuse S."/>
            <person name="Holt D."/>
            <person name="Pandey A."/>
            <person name="Papenfuss A.T."/>
            <person name="Fischer K."/>
        </authorList>
    </citation>
    <scope>NUCLEOTIDE SEQUENCE [LARGE SCALE GENOMIC DNA]</scope>
</reference>
<gene>
    <name evidence="2" type="ORF">SSS_2980</name>
</gene>
<evidence type="ECO:0000256" key="1">
    <source>
        <dbReference type="SAM" id="MobiDB-lite"/>
    </source>
</evidence>
<proteinExistence type="predicted"/>
<feature type="compositionally biased region" description="Basic and acidic residues" evidence="1">
    <location>
        <begin position="453"/>
        <end position="467"/>
    </location>
</feature>
<feature type="region of interest" description="Disordered" evidence="1">
    <location>
        <begin position="127"/>
        <end position="146"/>
    </location>
</feature>
<dbReference type="OrthoDB" id="6513786at2759"/>
<keyword evidence="4" id="KW-1185">Reference proteome</keyword>
<reference evidence="2" key="2">
    <citation type="submission" date="2020-01" db="EMBL/GenBank/DDBJ databases">
        <authorList>
            <person name="Korhonen P.K.K."/>
            <person name="Guangxu M.G."/>
            <person name="Wang T.W."/>
            <person name="Stroehlein A.J.S."/>
            <person name="Young N.D."/>
            <person name="Ang C.-S.A."/>
            <person name="Fernando D.W.F."/>
            <person name="Lu H.L."/>
            <person name="Taylor S.T."/>
            <person name="Ehtesham M.E.M."/>
            <person name="Najaraj S.H.N."/>
            <person name="Harsha G.H.G."/>
            <person name="Madugundu A.M."/>
            <person name="Renuse S.R."/>
            <person name="Holt D.H."/>
            <person name="Pandey A.P."/>
            <person name="Papenfuss A.P."/>
            <person name="Gasser R.B.G."/>
            <person name="Fischer K.F."/>
        </authorList>
    </citation>
    <scope>NUCLEOTIDE SEQUENCE</scope>
    <source>
        <strain evidence="2">SSS_KF_BRIS2020</strain>
    </source>
</reference>
<dbReference type="AlphaFoldDB" id="A0A834RER3"/>
<feature type="compositionally biased region" description="Basic and acidic residues" evidence="1">
    <location>
        <begin position="361"/>
        <end position="370"/>
    </location>
</feature>